<accession>A0A1I6BN05</accession>
<keyword evidence="1" id="KW-1133">Transmembrane helix</keyword>
<dbReference type="EMBL" id="FOXS01000010">
    <property type="protein sequence ID" value="SFQ82310.1"/>
    <property type="molecule type" value="Genomic_DNA"/>
</dbReference>
<dbReference type="Proteomes" id="UP000199029">
    <property type="component" value="Unassembled WGS sequence"/>
</dbReference>
<dbReference type="AlphaFoldDB" id="A0A1I6BN05"/>
<evidence type="ECO:0000256" key="1">
    <source>
        <dbReference type="SAM" id="Phobius"/>
    </source>
</evidence>
<reference evidence="3" key="1">
    <citation type="submission" date="2016-10" db="EMBL/GenBank/DDBJ databases">
        <authorList>
            <person name="Varghese N."/>
            <person name="Submissions S."/>
        </authorList>
    </citation>
    <scope>NUCLEOTIDE SEQUENCE [LARGE SCALE GENOMIC DNA]</scope>
    <source>
        <strain evidence="3">OR362-8,ATCC BAA-1266,JCM 13504</strain>
    </source>
</reference>
<proteinExistence type="predicted"/>
<feature type="transmembrane region" description="Helical" evidence="1">
    <location>
        <begin position="74"/>
        <end position="93"/>
    </location>
</feature>
<sequence>MAKSLVIGLLTHGVALLMWLPYTPKDDPNYTRESFTQATLRVCVWLLVCLVLSYTLHTRPLIRTAHSGRKAYELMWLLHLSTLAMLLFLYGSVPSGEVDTEPFWG</sequence>
<keyword evidence="3" id="KW-1185">Reference proteome</keyword>
<name>A0A1I6BN05_HYMAR</name>
<evidence type="ECO:0000313" key="2">
    <source>
        <dbReference type="EMBL" id="SFQ82310.1"/>
    </source>
</evidence>
<evidence type="ECO:0000313" key="3">
    <source>
        <dbReference type="Proteomes" id="UP000199029"/>
    </source>
</evidence>
<feature type="transmembrane region" description="Helical" evidence="1">
    <location>
        <begin position="34"/>
        <end position="54"/>
    </location>
</feature>
<gene>
    <name evidence="2" type="ORF">SAMN04515668_4784</name>
</gene>
<keyword evidence="1" id="KW-0812">Transmembrane</keyword>
<feature type="transmembrane region" description="Helical" evidence="1">
    <location>
        <begin position="5"/>
        <end position="22"/>
    </location>
</feature>
<organism evidence="2 3">
    <name type="scientific">Hymenobacter arizonensis</name>
    <name type="common">Siccationidurans arizonensis</name>
    <dbReference type="NCBI Taxonomy" id="1227077"/>
    <lineage>
        <taxon>Bacteria</taxon>
        <taxon>Pseudomonadati</taxon>
        <taxon>Bacteroidota</taxon>
        <taxon>Cytophagia</taxon>
        <taxon>Cytophagales</taxon>
        <taxon>Hymenobacteraceae</taxon>
        <taxon>Hymenobacter</taxon>
    </lineage>
</organism>
<keyword evidence="1" id="KW-0472">Membrane</keyword>
<protein>
    <submittedName>
        <fullName evidence="2">Uncharacterized protein</fullName>
    </submittedName>
</protein>